<gene>
    <name evidence="3" type="ORF">RN605_03365</name>
    <name evidence="2" type="ORF">RN608_10065</name>
</gene>
<accession>A0AA96J7I9</accession>
<organism evidence="2">
    <name type="scientific">Flavobacterium capsici</name>
    <dbReference type="NCBI Taxonomy" id="3075618"/>
    <lineage>
        <taxon>Bacteria</taxon>
        <taxon>Pseudomonadati</taxon>
        <taxon>Bacteroidota</taxon>
        <taxon>Flavobacteriia</taxon>
        <taxon>Flavobacteriales</taxon>
        <taxon>Flavobacteriaceae</taxon>
        <taxon>Flavobacterium</taxon>
    </lineage>
</organism>
<dbReference type="Proteomes" id="UP001304515">
    <property type="component" value="Chromosome"/>
</dbReference>
<evidence type="ECO:0000259" key="1">
    <source>
        <dbReference type="Pfam" id="PF13568"/>
    </source>
</evidence>
<protein>
    <submittedName>
        <fullName evidence="2">Porin family protein</fullName>
    </submittedName>
</protein>
<dbReference type="AlphaFoldDB" id="A0AA96J7I9"/>
<reference evidence="2 4" key="1">
    <citation type="submission" date="2023-09" db="EMBL/GenBank/DDBJ databases">
        <title>Flavobacterium sp. a novel bacteria isolate from Pepper rhizosphere.</title>
        <authorList>
            <person name="Peng Y."/>
            <person name="Lee J."/>
        </authorList>
    </citation>
    <scope>NUCLEOTIDE SEQUENCE</scope>
    <source>
        <strain evidence="2">PMR2A8</strain>
        <strain evidence="3 4">PMTSA4</strain>
    </source>
</reference>
<evidence type="ECO:0000313" key="4">
    <source>
        <dbReference type="Proteomes" id="UP001304515"/>
    </source>
</evidence>
<keyword evidence="4" id="KW-1185">Reference proteome</keyword>
<evidence type="ECO:0000313" key="2">
    <source>
        <dbReference type="EMBL" id="WNM18359.1"/>
    </source>
</evidence>
<dbReference type="KEGG" id="fcj:RN605_03365"/>
<dbReference type="EMBL" id="CP134890">
    <property type="protein sequence ID" value="WNM22410.1"/>
    <property type="molecule type" value="Genomic_DNA"/>
</dbReference>
<sequence length="214" mass="23882">MKTVTSRIGLVIVLFLTTICYSQETKIDNDDRDQMRFGFKAGVNFSNVYDEEGNNFVADGKTGLAAGVFLSVPFGKVIGFQPELIYSQKGFKATGSVLGFDYDYKRTTTYLDIPLLLQIKPSSNFTLLAGPQFSYLLETKNEFNNTSNTVEEEINGDNYKKNIFGFVVGADVNLDQFVIGGRLGWDISKSDSDGNSDSPRYKNQVIQLTLGYRF</sequence>
<dbReference type="Pfam" id="PF13568">
    <property type="entry name" value="OMP_b-brl_2"/>
    <property type="match status" value="1"/>
</dbReference>
<accession>A0AA96J5F4</accession>
<dbReference type="EMBL" id="CP134878">
    <property type="protein sequence ID" value="WNM18359.1"/>
    <property type="molecule type" value="Genomic_DNA"/>
</dbReference>
<dbReference type="InterPro" id="IPR025665">
    <property type="entry name" value="Beta-barrel_OMP_2"/>
</dbReference>
<evidence type="ECO:0000313" key="3">
    <source>
        <dbReference type="EMBL" id="WNM22410.1"/>
    </source>
</evidence>
<dbReference type="RefSeq" id="WP_313322223.1">
    <property type="nucleotide sequence ID" value="NZ_CP134878.1"/>
</dbReference>
<feature type="domain" description="Outer membrane protein beta-barrel" evidence="1">
    <location>
        <begin position="33"/>
        <end position="185"/>
    </location>
</feature>
<name>A0AA96J7I9_9FLAO</name>
<proteinExistence type="predicted"/>